<keyword evidence="8 10" id="KW-0472">Membrane</keyword>
<reference evidence="11" key="3">
    <citation type="submission" date="2025-09" db="UniProtKB">
        <authorList>
            <consortium name="Ensembl"/>
        </authorList>
    </citation>
    <scope>IDENTIFICATION</scope>
</reference>
<evidence type="ECO:0000256" key="7">
    <source>
        <dbReference type="ARBA" id="ARBA00023128"/>
    </source>
</evidence>
<protein>
    <recommendedName>
        <fullName evidence="10">ATP synthase subunit b</fullName>
    </recommendedName>
</protein>
<keyword evidence="7 10" id="KW-0496">Mitochondrion</keyword>
<keyword evidence="3 10" id="KW-0138">CF(0)</keyword>
<evidence type="ECO:0000256" key="6">
    <source>
        <dbReference type="ARBA" id="ARBA00023065"/>
    </source>
</evidence>
<dbReference type="GO" id="GO:0005743">
    <property type="term" value="C:mitochondrial inner membrane"/>
    <property type="evidence" value="ECO:0007669"/>
    <property type="project" value="UniProtKB-SubCell"/>
</dbReference>
<dbReference type="Ensembl" id="ENSCSAVT00000012517.1">
    <property type="protein sequence ID" value="ENSCSAVP00000012374.1"/>
    <property type="gene ID" value="ENSCSAVG00000007278.1"/>
</dbReference>
<dbReference type="PANTHER" id="PTHR12733">
    <property type="entry name" value="MITOCHONDRIAL ATP SYNTHASE B CHAIN"/>
    <property type="match status" value="1"/>
</dbReference>
<name>H2Z462_CIOSA</name>
<comment type="subunit">
    <text evidence="10">F-type ATPases have 2 components, CF(1) - the catalytic core - and CF(0) - the membrane proton channel. CF(1) and CF(0) have multiple subunits.</text>
</comment>
<evidence type="ECO:0000256" key="1">
    <source>
        <dbReference type="ARBA" id="ARBA00007479"/>
    </source>
</evidence>
<keyword evidence="5 10" id="KW-0999">Mitochondrion inner membrane</keyword>
<keyword evidence="4 10" id="KW-0375">Hydrogen ion transport</keyword>
<evidence type="ECO:0000256" key="9">
    <source>
        <dbReference type="ARBA" id="ARBA00055529"/>
    </source>
</evidence>
<accession>H2Z462</accession>
<dbReference type="GO" id="GO:0045259">
    <property type="term" value="C:proton-transporting ATP synthase complex"/>
    <property type="evidence" value="ECO:0007669"/>
    <property type="project" value="UniProtKB-KW"/>
</dbReference>
<evidence type="ECO:0000313" key="11">
    <source>
        <dbReference type="Ensembl" id="ENSCSAVP00000012374.1"/>
    </source>
</evidence>
<dbReference type="HOGENOM" id="CLU_087186_0_0_1"/>
<keyword evidence="6 10" id="KW-0406">Ion transport</keyword>
<reference evidence="12" key="1">
    <citation type="submission" date="2003-08" db="EMBL/GenBank/DDBJ databases">
        <authorList>
            <person name="Birren B."/>
            <person name="Nusbaum C."/>
            <person name="Abebe A."/>
            <person name="Abouelleil A."/>
            <person name="Adekoya E."/>
            <person name="Ait-zahra M."/>
            <person name="Allen N."/>
            <person name="Allen T."/>
            <person name="An P."/>
            <person name="Anderson M."/>
            <person name="Anderson S."/>
            <person name="Arachchi H."/>
            <person name="Armbruster J."/>
            <person name="Bachantsang P."/>
            <person name="Baldwin J."/>
            <person name="Barry A."/>
            <person name="Bayul T."/>
            <person name="Blitshsteyn B."/>
            <person name="Bloom T."/>
            <person name="Blye J."/>
            <person name="Boguslavskiy L."/>
            <person name="Borowsky M."/>
            <person name="Boukhgalter B."/>
            <person name="Brunache A."/>
            <person name="Butler J."/>
            <person name="Calixte N."/>
            <person name="Calvo S."/>
            <person name="Camarata J."/>
            <person name="Campo K."/>
            <person name="Chang J."/>
            <person name="Cheshatsang Y."/>
            <person name="Citroen M."/>
            <person name="Collymore A."/>
            <person name="Considine T."/>
            <person name="Cook A."/>
            <person name="Cooke P."/>
            <person name="Corum B."/>
            <person name="Cuomo C."/>
            <person name="David R."/>
            <person name="Dawoe T."/>
            <person name="Degray S."/>
            <person name="Dodge S."/>
            <person name="Dooley K."/>
            <person name="Dorje P."/>
            <person name="Dorjee K."/>
            <person name="Dorris L."/>
            <person name="Duffey N."/>
            <person name="Dupes A."/>
            <person name="Elkins T."/>
            <person name="Engels R."/>
            <person name="Erickson J."/>
            <person name="Farina A."/>
            <person name="Faro S."/>
            <person name="Ferreira P."/>
            <person name="Fischer H."/>
            <person name="Fitzgerald M."/>
            <person name="Foley K."/>
            <person name="Gage D."/>
            <person name="Galagan J."/>
            <person name="Gearin G."/>
            <person name="Gnerre S."/>
            <person name="Gnirke A."/>
            <person name="Goyette A."/>
            <person name="Graham J."/>
            <person name="Grandbois E."/>
            <person name="Gyaltsen K."/>
            <person name="Hafez N."/>
            <person name="Hagopian D."/>
            <person name="Hagos B."/>
            <person name="Hall J."/>
            <person name="Hatcher B."/>
            <person name="Heller A."/>
            <person name="Higgins H."/>
            <person name="Honan T."/>
            <person name="Horn A."/>
            <person name="Houde N."/>
            <person name="Hughes L."/>
            <person name="Hulme W."/>
            <person name="Husby E."/>
            <person name="Iliev I."/>
            <person name="Jaffe D."/>
            <person name="Jones C."/>
            <person name="Kamal M."/>
            <person name="Kamat A."/>
            <person name="Kamvysselis M."/>
            <person name="Karlsson E."/>
            <person name="Kells C."/>
            <person name="Kieu A."/>
            <person name="Kisner P."/>
            <person name="Kodira C."/>
            <person name="Kulbokas E."/>
            <person name="Labutti K."/>
            <person name="Lama D."/>
            <person name="Landers T."/>
            <person name="Leger J."/>
            <person name="Levine S."/>
            <person name="Lewis D."/>
            <person name="Lewis T."/>
            <person name="Lindblad-toh K."/>
            <person name="Liu X."/>
            <person name="Lokyitsang T."/>
            <person name="Lokyitsang Y."/>
            <person name="Lucien O."/>
            <person name="Lui A."/>
            <person name="Ma L.J."/>
            <person name="Mabbitt R."/>
            <person name="Macdonald J."/>
            <person name="Maclean C."/>
            <person name="Major J."/>
            <person name="Manning J."/>
            <person name="Marabella R."/>
            <person name="Maru K."/>
            <person name="Matthews C."/>
            <person name="Mauceli E."/>
            <person name="Mccarthy M."/>
            <person name="Mcdonough S."/>
            <person name="Mcghee T."/>
            <person name="Meldrim J."/>
            <person name="Meneus L."/>
            <person name="Mesirov J."/>
            <person name="Mihalev A."/>
            <person name="Mihova T."/>
            <person name="Mikkelsen T."/>
            <person name="Mlenga V."/>
            <person name="Moru K."/>
            <person name="Mozes J."/>
            <person name="Mulrain L."/>
            <person name="Munson G."/>
            <person name="Naylor J."/>
            <person name="Newes C."/>
            <person name="Nguyen C."/>
            <person name="Nguyen N."/>
            <person name="Nguyen T."/>
            <person name="Nicol R."/>
            <person name="Nielsen C."/>
            <person name="Nizzari M."/>
            <person name="Norbu C."/>
            <person name="Norbu N."/>
            <person name="O'donnell P."/>
            <person name="Okoawo O."/>
            <person name="O'leary S."/>
            <person name="Omotosho B."/>
            <person name="O'neill K."/>
            <person name="Osman S."/>
            <person name="Parker S."/>
            <person name="Perrin D."/>
            <person name="Phunkhang P."/>
            <person name="Piqani B."/>
            <person name="Purcell S."/>
            <person name="Rachupka T."/>
            <person name="Ramasamy U."/>
            <person name="Rameau R."/>
            <person name="Ray V."/>
            <person name="Raymond C."/>
            <person name="Retta R."/>
            <person name="Richardson S."/>
            <person name="Rise C."/>
            <person name="Rodriguez J."/>
            <person name="Rogers J."/>
            <person name="Rogov P."/>
            <person name="Rutman M."/>
            <person name="Schupbach R."/>
            <person name="Seaman C."/>
            <person name="Settipalli S."/>
            <person name="Sharpe T."/>
            <person name="Sheridan J."/>
            <person name="Sherpa N."/>
            <person name="Shi J."/>
            <person name="Smirnov S."/>
            <person name="Smith C."/>
            <person name="Sougnez C."/>
            <person name="Spencer B."/>
            <person name="Stalker J."/>
            <person name="Stange-thomann N."/>
            <person name="Stavropoulos S."/>
            <person name="Stetson K."/>
            <person name="Stone C."/>
            <person name="Stone S."/>
            <person name="Stubbs M."/>
            <person name="Talamas J."/>
            <person name="Tchuinga P."/>
            <person name="Tenzing P."/>
            <person name="Tesfaye S."/>
            <person name="Theodore J."/>
            <person name="Thoulutsang Y."/>
            <person name="Topham K."/>
            <person name="Towey S."/>
            <person name="Tsamla T."/>
            <person name="Tsomo N."/>
            <person name="Vallee D."/>
            <person name="Vassiliev H."/>
            <person name="Venkataraman V."/>
            <person name="Vinson J."/>
            <person name="Vo A."/>
            <person name="Wade C."/>
            <person name="Wang S."/>
            <person name="Wangchuk T."/>
            <person name="Wangdi T."/>
            <person name="Whittaker C."/>
            <person name="Wilkinson J."/>
            <person name="Wu Y."/>
            <person name="Wyman D."/>
            <person name="Yadav S."/>
            <person name="Yang S."/>
            <person name="Yang X."/>
            <person name="Yeager S."/>
            <person name="Yee E."/>
            <person name="Young G."/>
            <person name="Zainoun J."/>
            <person name="Zembeck L."/>
            <person name="Zimmer A."/>
            <person name="Zody M."/>
            <person name="Lander E."/>
        </authorList>
    </citation>
    <scope>NUCLEOTIDE SEQUENCE [LARGE SCALE GENOMIC DNA]</scope>
</reference>
<dbReference type="GeneTree" id="ENSGT00390000001958"/>
<dbReference type="STRING" id="51511.ENSCSAVP00000012374"/>
<evidence type="ECO:0000256" key="8">
    <source>
        <dbReference type="ARBA" id="ARBA00023136"/>
    </source>
</evidence>
<dbReference type="Pfam" id="PF05405">
    <property type="entry name" value="Mt_ATP-synt_B"/>
    <property type="match status" value="1"/>
</dbReference>
<dbReference type="Gene3D" id="1.20.5.2210">
    <property type="match status" value="1"/>
</dbReference>
<comment type="subcellular location">
    <subcellularLocation>
        <location evidence="10">Mitochondrion</location>
    </subcellularLocation>
    <subcellularLocation>
        <location evidence="10">Mitochondrion inner membrane</location>
    </subcellularLocation>
</comment>
<dbReference type="InterPro" id="IPR013837">
    <property type="entry name" value="ATP_synth_F0_suB"/>
</dbReference>
<dbReference type="PANTHER" id="PTHR12733:SF3">
    <property type="entry name" value="ATP SYNTHASE F(0) COMPLEX SUBUNIT B1, MITOCHONDRIAL"/>
    <property type="match status" value="1"/>
</dbReference>
<dbReference type="GO" id="GO:0046933">
    <property type="term" value="F:proton-transporting ATP synthase activity, rotational mechanism"/>
    <property type="evidence" value="ECO:0007669"/>
    <property type="project" value="TreeGrafter"/>
</dbReference>
<evidence type="ECO:0000256" key="3">
    <source>
        <dbReference type="ARBA" id="ARBA00022547"/>
    </source>
</evidence>
<proteinExistence type="inferred from homology"/>
<evidence type="ECO:0000256" key="10">
    <source>
        <dbReference type="RuleBase" id="RU368017"/>
    </source>
</evidence>
<evidence type="ECO:0000256" key="5">
    <source>
        <dbReference type="ARBA" id="ARBA00022792"/>
    </source>
</evidence>
<keyword evidence="2 10" id="KW-0813">Transport</keyword>
<comment type="function">
    <text evidence="9 10">Subunit b, of the mitochondrial membrane ATP synthase complex (F(1)F(0) ATP synthase or Complex V) that produces ATP from ADP in the presence of a proton gradient across the membrane which is generated by electron transport complexes of the respiratory chain. ATP synthase complex consist of a soluble F(1) head domain - the catalytic core - and a membrane F(1) domain - the membrane proton channel. These two domains are linked by a central stalk rotating inside the F(1) region and a stationary peripheral stalk. During catalysis, ATP synthesis in the catalytic domain of F(1) is coupled via a rotary mechanism of the central stalk subunits to proton translocation. In vivo, can only synthesize ATP although its ATP hydrolase activity can be activated artificially in vitro. Part of the complex F(0) domain. Part of the complex F(0) domain and the peripheric stalk, which acts as a stator to hold the catalytic alpha(3)beta(3) subcomplex and subunit a/ATP6 static relative to the rotary elements.</text>
</comment>
<dbReference type="OMA" id="HMINWVD"/>
<dbReference type="eggNOG" id="KOG3976">
    <property type="taxonomic scope" value="Eukaryota"/>
</dbReference>
<comment type="similarity">
    <text evidence="1 10">Belongs to the eukaryotic ATPase B chain family.</text>
</comment>
<dbReference type="FunCoup" id="H2Z462">
    <property type="interactions" value="155"/>
</dbReference>
<sequence length="221" mass="24967">MLSRLLFKGGRPVSSCARVVAAGMSSSSTPATLQVVDSHYPARLNDWESFKMPNAPYEGMGPLPPLPEFDENLVRHYVVPEYWFQFLYPRTGATGLYTLAVGMSAMLISKEYFIYTPDTWYAGSLIATVALLNKMVGKDVRKLFDSMRTDELEALDQVKDDQMETLKQTVDDIKLEQWRAGSAEMINDALKNNLTMMLETEYLNRKAAVVEAVKRKLDYQG</sequence>
<keyword evidence="12" id="KW-1185">Reference proteome</keyword>
<dbReference type="Proteomes" id="UP000007875">
    <property type="component" value="Unassembled WGS sequence"/>
</dbReference>
<evidence type="ECO:0000313" key="12">
    <source>
        <dbReference type="Proteomes" id="UP000007875"/>
    </source>
</evidence>
<organism evidence="11 12">
    <name type="scientific">Ciona savignyi</name>
    <name type="common">Pacific transparent sea squirt</name>
    <dbReference type="NCBI Taxonomy" id="51511"/>
    <lineage>
        <taxon>Eukaryota</taxon>
        <taxon>Metazoa</taxon>
        <taxon>Chordata</taxon>
        <taxon>Tunicata</taxon>
        <taxon>Ascidiacea</taxon>
        <taxon>Phlebobranchia</taxon>
        <taxon>Cionidae</taxon>
        <taxon>Ciona</taxon>
    </lineage>
</organism>
<dbReference type="InParanoid" id="H2Z462"/>
<dbReference type="SUPFAM" id="SSF161060">
    <property type="entry name" value="ATP synthase B chain-like"/>
    <property type="match status" value="1"/>
</dbReference>
<reference evidence="11" key="2">
    <citation type="submission" date="2025-08" db="UniProtKB">
        <authorList>
            <consortium name="Ensembl"/>
        </authorList>
    </citation>
    <scope>IDENTIFICATION</scope>
</reference>
<dbReference type="AlphaFoldDB" id="H2Z462"/>
<evidence type="ECO:0000256" key="2">
    <source>
        <dbReference type="ARBA" id="ARBA00022448"/>
    </source>
</evidence>
<dbReference type="InterPro" id="IPR008688">
    <property type="entry name" value="ATP_synth_Bsub_B/MI25"/>
</dbReference>
<evidence type="ECO:0000256" key="4">
    <source>
        <dbReference type="ARBA" id="ARBA00022781"/>
    </source>
</evidence>